<proteinExistence type="predicted"/>
<protein>
    <submittedName>
        <fullName evidence="1">Uncharacterized protein</fullName>
    </submittedName>
</protein>
<geneLocation type="mitochondrion" evidence="1"/>
<keyword evidence="1" id="KW-0496">Mitochondrion</keyword>
<reference evidence="2" key="1">
    <citation type="journal article" date="2019" name="Gigascience">
        <title>De novo genome assembly of the endangered Acer yangbiense, a plant species with extremely small populations endemic to Yunnan Province, China.</title>
        <authorList>
            <person name="Yang J."/>
            <person name="Wariss H.M."/>
            <person name="Tao L."/>
            <person name="Zhang R."/>
            <person name="Yun Q."/>
            <person name="Hollingsworth P."/>
            <person name="Dao Z."/>
            <person name="Luo G."/>
            <person name="Guo H."/>
            <person name="Ma Y."/>
            <person name="Sun W."/>
        </authorList>
    </citation>
    <scope>NUCLEOTIDE SEQUENCE [LARGE SCALE GENOMIC DNA]</scope>
    <source>
        <strain evidence="2">cv. br00</strain>
    </source>
</reference>
<dbReference type="AlphaFoldDB" id="A0A5N5J1P2"/>
<evidence type="ECO:0000313" key="1">
    <source>
        <dbReference type="EMBL" id="KAB5511283.1"/>
    </source>
</evidence>
<accession>A0A5N5J1P2</accession>
<sequence length="169" mass="18637">MSTEPVASLFPLPSSTGSFPRFFFVLLKTAACGAATDRLFPRINEIRCSCSLSSSKNNRKRVASAPSAETCWPSTASTADAAELDVPSIAKEVADEAPLHRHMWNPSLSAPEPNEWYAEASPSPEIGRKQTLLEDKKGWDKDLYFKSRRKWKGSSLCLACSRAPKLMKD</sequence>
<dbReference type="Proteomes" id="UP000326939">
    <property type="component" value="Mitochondrion MT"/>
</dbReference>
<evidence type="ECO:0000313" key="2">
    <source>
        <dbReference type="Proteomes" id="UP000326939"/>
    </source>
</evidence>
<organism evidence="1 2">
    <name type="scientific">Salix brachista</name>
    <dbReference type="NCBI Taxonomy" id="2182728"/>
    <lineage>
        <taxon>Eukaryota</taxon>
        <taxon>Viridiplantae</taxon>
        <taxon>Streptophyta</taxon>
        <taxon>Embryophyta</taxon>
        <taxon>Tracheophyta</taxon>
        <taxon>Spermatophyta</taxon>
        <taxon>Magnoliopsida</taxon>
        <taxon>eudicotyledons</taxon>
        <taxon>Gunneridae</taxon>
        <taxon>Pentapetalae</taxon>
        <taxon>rosids</taxon>
        <taxon>fabids</taxon>
        <taxon>Malpighiales</taxon>
        <taxon>Salicaceae</taxon>
        <taxon>Saliceae</taxon>
        <taxon>Salix</taxon>
    </lineage>
</organism>
<gene>
    <name evidence="1" type="ORF">DKX38_030078</name>
</gene>
<keyword evidence="2" id="KW-1185">Reference proteome</keyword>
<comment type="caution">
    <text evidence="1">The sequence shown here is derived from an EMBL/GenBank/DDBJ whole genome shotgun (WGS) entry which is preliminary data.</text>
</comment>
<dbReference type="EMBL" id="VDCV01000020">
    <property type="protein sequence ID" value="KAB5511283.1"/>
    <property type="molecule type" value="Genomic_DNA"/>
</dbReference>
<name>A0A5N5J1P2_9ROSI</name>